<evidence type="ECO:0000313" key="7">
    <source>
        <dbReference type="EMBL" id="GHD98425.1"/>
    </source>
</evidence>
<gene>
    <name evidence="7" type="ORF">GCM10010339_05550</name>
</gene>
<dbReference type="InterPro" id="IPR011020">
    <property type="entry name" value="HTTM-like"/>
</dbReference>
<evidence type="ECO:0000259" key="6">
    <source>
        <dbReference type="SMART" id="SM00752"/>
    </source>
</evidence>
<organism evidence="7 8">
    <name type="scientific">Streptomyces alanosinicus</name>
    <dbReference type="NCBI Taxonomy" id="68171"/>
    <lineage>
        <taxon>Bacteria</taxon>
        <taxon>Bacillati</taxon>
        <taxon>Actinomycetota</taxon>
        <taxon>Actinomycetes</taxon>
        <taxon>Kitasatosporales</taxon>
        <taxon>Streptomycetaceae</taxon>
        <taxon>Streptomyces</taxon>
    </lineage>
</organism>
<keyword evidence="4 5" id="KW-0472">Membrane</keyword>
<evidence type="ECO:0000256" key="3">
    <source>
        <dbReference type="ARBA" id="ARBA00022989"/>
    </source>
</evidence>
<feature type="transmembrane region" description="Helical" evidence="5">
    <location>
        <begin position="214"/>
        <end position="236"/>
    </location>
</feature>
<feature type="transmembrane region" description="Helical" evidence="5">
    <location>
        <begin position="242"/>
        <end position="265"/>
    </location>
</feature>
<evidence type="ECO:0000256" key="5">
    <source>
        <dbReference type="SAM" id="Phobius"/>
    </source>
</evidence>
<dbReference type="GO" id="GO:0012505">
    <property type="term" value="C:endomembrane system"/>
    <property type="evidence" value="ECO:0007669"/>
    <property type="project" value="UniProtKB-SubCell"/>
</dbReference>
<keyword evidence="2 5" id="KW-0812">Transmembrane</keyword>
<reference evidence="7" key="1">
    <citation type="journal article" date="2014" name="Int. J. Syst. Evol. Microbiol.">
        <title>Complete genome sequence of Corynebacterium casei LMG S-19264T (=DSM 44701T), isolated from a smear-ripened cheese.</title>
        <authorList>
            <consortium name="US DOE Joint Genome Institute (JGI-PGF)"/>
            <person name="Walter F."/>
            <person name="Albersmeier A."/>
            <person name="Kalinowski J."/>
            <person name="Ruckert C."/>
        </authorList>
    </citation>
    <scope>NUCLEOTIDE SEQUENCE</scope>
    <source>
        <strain evidence="7">JCM 4714</strain>
    </source>
</reference>
<dbReference type="SMART" id="SM00752">
    <property type="entry name" value="HTTM"/>
    <property type="match status" value="1"/>
</dbReference>
<evidence type="ECO:0000313" key="8">
    <source>
        <dbReference type="Proteomes" id="UP000655443"/>
    </source>
</evidence>
<accession>A0A919D0B5</accession>
<comment type="caution">
    <text evidence="7">The sequence shown here is derived from an EMBL/GenBank/DDBJ whole genome shotgun (WGS) entry which is preliminary data.</text>
</comment>
<feature type="domain" description="HTTM-like" evidence="6">
    <location>
        <begin position="17"/>
        <end position="265"/>
    </location>
</feature>
<dbReference type="EMBL" id="BMVG01000001">
    <property type="protein sequence ID" value="GHD98425.1"/>
    <property type="molecule type" value="Genomic_DNA"/>
</dbReference>
<protein>
    <recommendedName>
        <fullName evidence="6">HTTM-like domain-containing protein</fullName>
    </recommendedName>
</protein>
<dbReference type="Proteomes" id="UP000655443">
    <property type="component" value="Unassembled WGS sequence"/>
</dbReference>
<keyword evidence="3 5" id="KW-1133">Transmembrane helix</keyword>
<evidence type="ECO:0000256" key="4">
    <source>
        <dbReference type="ARBA" id="ARBA00023136"/>
    </source>
</evidence>
<dbReference type="AlphaFoldDB" id="A0A919D0B5"/>
<evidence type="ECO:0000256" key="2">
    <source>
        <dbReference type="ARBA" id="ARBA00022692"/>
    </source>
</evidence>
<sequence length="267" mass="28362">MSLAPAAALRLTEVLAATGVLLGSLEYLARPRTLADTSLSSWPILRLRHPRYATGLLGVTLSRTVAYPRVLAVLAIRAAAAACLITTEFDGAVHTVLLATVVVTTMTLVVRGLGGGEGADQVLRITFCALLLTDLHPTATTTRLTLWFLALQACLAYFSSGIHKVTSPVWLDGTGLTGVLRTRRYGHWRLGAALAAHPALARWASRGVGLTETLFPLVLIAPPSWLPVLLALGVLFHLACAVIMGLNCFVWAFTALYPAVAYVVLSG</sequence>
<keyword evidence="8" id="KW-1185">Reference proteome</keyword>
<evidence type="ECO:0000256" key="1">
    <source>
        <dbReference type="ARBA" id="ARBA00004127"/>
    </source>
</evidence>
<dbReference type="RefSeq" id="WP_189948135.1">
    <property type="nucleotide sequence ID" value="NZ_BMVG01000001.1"/>
</dbReference>
<proteinExistence type="predicted"/>
<comment type="subcellular location">
    <subcellularLocation>
        <location evidence="1">Endomembrane system</location>
        <topology evidence="1">Multi-pass membrane protein</topology>
    </subcellularLocation>
</comment>
<name>A0A919D0B5_9ACTN</name>
<reference evidence="7" key="2">
    <citation type="submission" date="2020-09" db="EMBL/GenBank/DDBJ databases">
        <authorList>
            <person name="Sun Q."/>
            <person name="Ohkuma M."/>
        </authorList>
    </citation>
    <scope>NUCLEOTIDE SEQUENCE</scope>
    <source>
        <strain evidence="7">JCM 4714</strain>
    </source>
</reference>